<sequence length="300" mass="32513">MAASAVSRLDISTESTTEIDARVVEHGRWGRYLSGDLVPLKLLPSASITSLLIRRAFLVLHSSVLSGVTHLRLGPFPSYHRLRWSSLLVCDDVQVEYGSFDVCDLPSLTHLRFVSTHWSADYIFAALRMPRLRVLSFDGCLPSIGCTGSGSTRYASVECLVLDCPVPSDLDFVQVLLPFINLRSLDLRGMPPSSVSGFLAIRRVVSADGLLAVERLCPSLSSVHVGVRLTEGEATAVLEDIHPRVFSPGCTLNHVVPASHCAGSVLPNEGAFRYVGGRVVPSAYLSAVDTHEMFSDTFCG</sequence>
<gene>
    <name evidence="1" type="ORF">R3P38DRAFT_2765964</name>
</gene>
<dbReference type="EMBL" id="JAWWNJ010000011">
    <property type="protein sequence ID" value="KAK7044299.1"/>
    <property type="molecule type" value="Genomic_DNA"/>
</dbReference>
<reference evidence="1 2" key="1">
    <citation type="journal article" date="2024" name="J Genomics">
        <title>Draft genome sequencing and assembly of Favolaschia claudopus CIRM-BRFM 2984 isolated from oak limbs.</title>
        <authorList>
            <person name="Navarro D."/>
            <person name="Drula E."/>
            <person name="Chaduli D."/>
            <person name="Cazenave R."/>
            <person name="Ahrendt S."/>
            <person name="Wang J."/>
            <person name="Lipzen A."/>
            <person name="Daum C."/>
            <person name="Barry K."/>
            <person name="Grigoriev I.V."/>
            <person name="Favel A."/>
            <person name="Rosso M.N."/>
            <person name="Martin F."/>
        </authorList>
    </citation>
    <scope>NUCLEOTIDE SEQUENCE [LARGE SCALE GENOMIC DNA]</scope>
    <source>
        <strain evidence="1 2">CIRM-BRFM 2984</strain>
    </source>
</reference>
<keyword evidence="2" id="KW-1185">Reference proteome</keyword>
<dbReference type="AlphaFoldDB" id="A0AAW0D0B2"/>
<dbReference type="Proteomes" id="UP001362999">
    <property type="component" value="Unassembled WGS sequence"/>
</dbReference>
<dbReference type="Gene3D" id="3.80.10.10">
    <property type="entry name" value="Ribonuclease Inhibitor"/>
    <property type="match status" value="1"/>
</dbReference>
<evidence type="ECO:0000313" key="1">
    <source>
        <dbReference type="EMBL" id="KAK7044299.1"/>
    </source>
</evidence>
<evidence type="ECO:0000313" key="2">
    <source>
        <dbReference type="Proteomes" id="UP001362999"/>
    </source>
</evidence>
<dbReference type="SUPFAM" id="SSF52047">
    <property type="entry name" value="RNI-like"/>
    <property type="match status" value="1"/>
</dbReference>
<organism evidence="1 2">
    <name type="scientific">Favolaschia claudopus</name>
    <dbReference type="NCBI Taxonomy" id="2862362"/>
    <lineage>
        <taxon>Eukaryota</taxon>
        <taxon>Fungi</taxon>
        <taxon>Dikarya</taxon>
        <taxon>Basidiomycota</taxon>
        <taxon>Agaricomycotina</taxon>
        <taxon>Agaricomycetes</taxon>
        <taxon>Agaricomycetidae</taxon>
        <taxon>Agaricales</taxon>
        <taxon>Marasmiineae</taxon>
        <taxon>Mycenaceae</taxon>
        <taxon>Favolaschia</taxon>
    </lineage>
</organism>
<accession>A0AAW0D0B2</accession>
<protein>
    <submittedName>
        <fullName evidence="1">Uncharacterized protein</fullName>
    </submittedName>
</protein>
<proteinExistence type="predicted"/>
<name>A0AAW0D0B2_9AGAR</name>
<comment type="caution">
    <text evidence="1">The sequence shown here is derived from an EMBL/GenBank/DDBJ whole genome shotgun (WGS) entry which is preliminary data.</text>
</comment>
<dbReference type="InterPro" id="IPR032675">
    <property type="entry name" value="LRR_dom_sf"/>
</dbReference>